<dbReference type="RefSeq" id="WP_390317597.1">
    <property type="nucleotide sequence ID" value="NZ_JBHSPB010000011.1"/>
</dbReference>
<gene>
    <name evidence="6" type="ORF">ACFP1Z_18765</name>
</gene>
<dbReference type="Pfam" id="PF00109">
    <property type="entry name" value="ketoacyl-synt"/>
    <property type="match status" value="1"/>
</dbReference>
<keyword evidence="2 4" id="KW-0808">Transferase</keyword>
<name>A0ABW0Z048_9ACTN</name>
<dbReference type="EMBL" id="JBHSPB010000011">
    <property type="protein sequence ID" value="MFC5722210.1"/>
    <property type="molecule type" value="Genomic_DNA"/>
</dbReference>
<keyword evidence="7" id="KW-1185">Reference proteome</keyword>
<evidence type="ECO:0000259" key="5">
    <source>
        <dbReference type="PROSITE" id="PS52004"/>
    </source>
</evidence>
<accession>A0ABW0Z048</accession>
<evidence type="ECO:0000256" key="1">
    <source>
        <dbReference type="ARBA" id="ARBA00008467"/>
    </source>
</evidence>
<dbReference type="Proteomes" id="UP001596083">
    <property type="component" value="Unassembled WGS sequence"/>
</dbReference>
<dbReference type="SUPFAM" id="SSF53901">
    <property type="entry name" value="Thiolase-like"/>
    <property type="match status" value="2"/>
</dbReference>
<evidence type="ECO:0000256" key="4">
    <source>
        <dbReference type="RuleBase" id="RU003694"/>
    </source>
</evidence>
<dbReference type="PANTHER" id="PTHR11712">
    <property type="entry name" value="POLYKETIDE SYNTHASE-RELATED"/>
    <property type="match status" value="1"/>
</dbReference>
<dbReference type="InterPro" id="IPR018201">
    <property type="entry name" value="Ketoacyl_synth_AS"/>
</dbReference>
<dbReference type="CDD" id="cd00834">
    <property type="entry name" value="KAS_I_II"/>
    <property type="match status" value="1"/>
</dbReference>
<evidence type="ECO:0000256" key="2">
    <source>
        <dbReference type="ARBA" id="ARBA00022679"/>
    </source>
</evidence>
<dbReference type="PROSITE" id="PS52004">
    <property type="entry name" value="KS3_2"/>
    <property type="match status" value="1"/>
</dbReference>
<sequence>MHHAIDHAATDATAAAPAATDEVWVTGIGALTPLGADAKSTWSALLAGRNGVRALTEDWARELPVRIAATLPCDPAASLARTEARRLDRCEQLALVAAREAWADAGTPGTDPERLAVAIGTGIGGIGSLLAQERTRENAGPRRVSPHTVPMLMANGPAAWVSMDLGARGGAHAPVSACASGAEALALGLDLIRSGRVDMVVAGGAEAGVLPLPLAAFARMMALSTANDDPEHACRPFDAARDGFVLGEGAAVLVLERAGHARARGVTAPHGTLLGAGTTSSATHITASDTAGQIRAIELSLRDARLAPSDIGHVHAHATSTPQGDLAEAEAIATAIGTHPVVTATKSMTGHLLGASGALGALAALLALRDGAVPPTRNLEHLASGISLDIAAGTARTGNWRHALANSFGFGGHNVSLVFGRGTAG</sequence>
<comment type="caution">
    <text evidence="6">The sequence shown here is derived from an EMBL/GenBank/DDBJ whole genome shotgun (WGS) entry which is preliminary data.</text>
</comment>
<evidence type="ECO:0000313" key="7">
    <source>
        <dbReference type="Proteomes" id="UP001596083"/>
    </source>
</evidence>
<proteinExistence type="inferred from homology"/>
<feature type="domain" description="Ketosynthase family 3 (KS3)" evidence="5">
    <location>
        <begin position="20"/>
        <end position="421"/>
    </location>
</feature>
<dbReference type="InterPro" id="IPR014030">
    <property type="entry name" value="Ketoacyl_synth_N"/>
</dbReference>
<evidence type="ECO:0000313" key="6">
    <source>
        <dbReference type="EMBL" id="MFC5722210.1"/>
    </source>
</evidence>
<reference evidence="7" key="1">
    <citation type="journal article" date="2019" name="Int. J. Syst. Evol. Microbiol.">
        <title>The Global Catalogue of Microorganisms (GCM) 10K type strain sequencing project: providing services to taxonomists for standard genome sequencing and annotation.</title>
        <authorList>
            <consortium name="The Broad Institute Genomics Platform"/>
            <consortium name="The Broad Institute Genome Sequencing Center for Infectious Disease"/>
            <person name="Wu L."/>
            <person name="Ma J."/>
        </authorList>
    </citation>
    <scope>NUCLEOTIDE SEQUENCE [LARGE SCALE GENOMIC DNA]</scope>
    <source>
        <strain evidence="7">CGMCC 4.7304</strain>
    </source>
</reference>
<dbReference type="Pfam" id="PF02801">
    <property type="entry name" value="Ketoacyl-synt_C"/>
    <property type="match status" value="1"/>
</dbReference>
<dbReference type="PROSITE" id="PS00606">
    <property type="entry name" value="KS3_1"/>
    <property type="match status" value="1"/>
</dbReference>
<keyword evidence="3" id="KW-0012">Acyltransferase</keyword>
<protein>
    <submittedName>
        <fullName evidence="6">Beta-ketoacyl-[acyl-carrier-protein] synthase family protein</fullName>
    </submittedName>
</protein>
<dbReference type="InterPro" id="IPR000794">
    <property type="entry name" value="Beta-ketoacyl_synthase"/>
</dbReference>
<organism evidence="6 7">
    <name type="scientific">Streptomyces gamaensis</name>
    <dbReference type="NCBI Taxonomy" id="1763542"/>
    <lineage>
        <taxon>Bacteria</taxon>
        <taxon>Bacillati</taxon>
        <taxon>Actinomycetota</taxon>
        <taxon>Actinomycetes</taxon>
        <taxon>Kitasatosporales</taxon>
        <taxon>Streptomycetaceae</taxon>
        <taxon>Streptomyces</taxon>
    </lineage>
</organism>
<dbReference type="Gene3D" id="3.40.47.10">
    <property type="match status" value="1"/>
</dbReference>
<dbReference type="InterPro" id="IPR020841">
    <property type="entry name" value="PKS_Beta-ketoAc_synthase_dom"/>
</dbReference>
<dbReference type="SMART" id="SM00825">
    <property type="entry name" value="PKS_KS"/>
    <property type="match status" value="1"/>
</dbReference>
<dbReference type="InterPro" id="IPR016039">
    <property type="entry name" value="Thiolase-like"/>
</dbReference>
<comment type="similarity">
    <text evidence="1 4">Belongs to the thiolase-like superfamily. Beta-ketoacyl-ACP synthases family.</text>
</comment>
<evidence type="ECO:0000256" key="3">
    <source>
        <dbReference type="ARBA" id="ARBA00023315"/>
    </source>
</evidence>
<dbReference type="InterPro" id="IPR014031">
    <property type="entry name" value="Ketoacyl_synth_C"/>
</dbReference>
<dbReference type="PANTHER" id="PTHR11712:SF336">
    <property type="entry name" value="3-OXOACYL-[ACYL-CARRIER-PROTEIN] SYNTHASE, MITOCHONDRIAL"/>
    <property type="match status" value="1"/>
</dbReference>
<dbReference type="NCBIfam" id="NF005589">
    <property type="entry name" value="PRK07314.1"/>
    <property type="match status" value="1"/>
</dbReference>